<feature type="compositionally biased region" description="Polar residues" evidence="2">
    <location>
        <begin position="99"/>
        <end position="115"/>
    </location>
</feature>
<evidence type="ECO:0000259" key="3">
    <source>
        <dbReference type="PROSITE" id="PS50041"/>
    </source>
</evidence>
<reference evidence="4" key="1">
    <citation type="submission" date="2025-08" db="UniProtKB">
        <authorList>
            <consortium name="Ensembl"/>
        </authorList>
    </citation>
    <scope>IDENTIFICATION</scope>
</reference>
<dbReference type="AlphaFoldDB" id="A0A8C4Q7E4"/>
<feature type="domain" description="C-type lectin" evidence="3">
    <location>
        <begin position="133"/>
        <end position="254"/>
    </location>
</feature>
<dbReference type="CDD" id="cd00037">
    <property type="entry name" value="CLECT"/>
    <property type="match status" value="5"/>
</dbReference>
<feature type="domain" description="C-type lectin" evidence="3">
    <location>
        <begin position="1"/>
        <end position="91"/>
    </location>
</feature>
<feature type="domain" description="C-type lectin" evidence="3">
    <location>
        <begin position="283"/>
        <end position="399"/>
    </location>
</feature>
<keyword evidence="1" id="KW-1015">Disulfide bond</keyword>
<accession>A0A8C4Q7E4</accession>
<evidence type="ECO:0000313" key="5">
    <source>
        <dbReference type="Proteomes" id="UP000694388"/>
    </source>
</evidence>
<evidence type="ECO:0000313" key="4">
    <source>
        <dbReference type="Ensembl" id="ENSEBUP00000010856.1"/>
    </source>
</evidence>
<evidence type="ECO:0000256" key="1">
    <source>
        <dbReference type="ARBA" id="ARBA00023157"/>
    </source>
</evidence>
<dbReference type="Gene3D" id="3.10.100.10">
    <property type="entry name" value="Mannose-Binding Protein A, subunit A"/>
    <property type="match status" value="6"/>
</dbReference>
<dbReference type="PROSITE" id="PS50041">
    <property type="entry name" value="C_TYPE_LECTIN_2"/>
    <property type="match status" value="6"/>
</dbReference>
<dbReference type="FunFam" id="3.10.100.10:FF:000025">
    <property type="entry name" value="Mannose receptor C-type 1"/>
    <property type="match status" value="1"/>
</dbReference>
<dbReference type="Proteomes" id="UP000694388">
    <property type="component" value="Unplaced"/>
</dbReference>
<dbReference type="SMART" id="SM00034">
    <property type="entry name" value="CLECT"/>
    <property type="match status" value="5"/>
</dbReference>
<organism evidence="4 5">
    <name type="scientific">Eptatretus burgeri</name>
    <name type="common">Inshore hagfish</name>
    <dbReference type="NCBI Taxonomy" id="7764"/>
    <lineage>
        <taxon>Eukaryota</taxon>
        <taxon>Metazoa</taxon>
        <taxon>Chordata</taxon>
        <taxon>Craniata</taxon>
        <taxon>Vertebrata</taxon>
        <taxon>Cyclostomata</taxon>
        <taxon>Myxini</taxon>
        <taxon>Myxiniformes</taxon>
        <taxon>Myxinidae</taxon>
        <taxon>Eptatretinae</taxon>
        <taxon>Eptatretus</taxon>
    </lineage>
</organism>
<reference evidence="4" key="2">
    <citation type="submission" date="2025-09" db="UniProtKB">
        <authorList>
            <consortium name="Ensembl"/>
        </authorList>
    </citation>
    <scope>IDENTIFICATION</scope>
</reference>
<feature type="region of interest" description="Disordered" evidence="2">
    <location>
        <begin position="99"/>
        <end position="126"/>
    </location>
</feature>
<dbReference type="InterPro" id="IPR018378">
    <property type="entry name" value="C-type_lectin_CS"/>
</dbReference>
<keyword evidence="5" id="KW-1185">Reference proteome</keyword>
<proteinExistence type="predicted"/>
<dbReference type="InterPro" id="IPR050111">
    <property type="entry name" value="C-type_lectin/snaclec_domain"/>
</dbReference>
<sequence>MDFNEAKKTCSANKEKVLFIQNSFEKSFVASLLVEGRKYWSGRFQNGARYTTGQVEEQPDKNKNCTMIIMEKAFNMWSSQQCSSKARVICRSAVDGVSTNPSPYSTQTSAASTSCPPEWLSVPQSNTGQSEEQRNFCFQVNAPDRLLWRTWFQAREHCRAQGAELASVQKFTEARLLGHHLSKVVKHNAWVGLIDNDKDTNWVWSDGSAFDQSQWSYNKPDNVQNSEYCGGILSYYSGRLDDLDCETAQPWICGIQKGLSIKPLIELNHTAAENITENTWYLFGDDEYLFRLNKTKGFHEAQKECMQEGGHLASIHQDSERRFLWKKLMFNHHEAFWIGLNLNFDGHFVWTDKTPLDFVYWAKSEPNFYLMMETCVTMNCKNGQWNDDNCGYKMPYICKRRVGARESITEAPTLPAPGACHLGWNTLGNQCYRMFGRNETEVMDWVAANSFCHSKGGYLASIQNSLQQAFLTTLLHSMESLVWVGLSDRMKEGKFVWAGHTATGYTYWGKGQPIESSMSKDCVALSTNPMHAGEWSVHKCMTEYAFICETRKDHFAVASPTPFRLIRGMPYEGTVYTILQEKKSWWEAKKACSKNGGGLASVPNGLHQAFLTIQAFHFGRPLWIGVFSNTSTEEYKSVDGRELQFSAWGPGEPQVASGCTILSADGSWTTEYCSSAHSAVCSIVAGKSSIREKETSFGSCPEILNGKKWIPWRNHCYLFELKKHARWPYAVRQCIQHGGKLLSIHDKAENSFVLTKLRFAENQTENVWMGLFTNRKQKLFWQDETPVSFTKVIKGYSRNRCGVFSVKDALWEWIGCEESLGYVCKTRKEMTIPQRKSTSASGSWQLPNGDLAVCFADGPRSWSSLVCAEKSTWTTSKL</sequence>
<protein>
    <recommendedName>
        <fullName evidence="3">C-type lectin domain-containing protein</fullName>
    </recommendedName>
</protein>
<dbReference type="OMA" id="PHTHIFR"/>
<dbReference type="InterPro" id="IPR016187">
    <property type="entry name" value="CTDL_fold"/>
</dbReference>
<dbReference type="SUPFAM" id="SSF56436">
    <property type="entry name" value="C-type lectin-like"/>
    <property type="match status" value="6"/>
</dbReference>
<name>A0A8C4Q7E4_EPTBU</name>
<dbReference type="Ensembl" id="ENSEBUT00000011411.1">
    <property type="protein sequence ID" value="ENSEBUP00000010856.1"/>
    <property type="gene ID" value="ENSEBUG00000006974.1"/>
</dbReference>
<feature type="domain" description="C-type lectin" evidence="3">
    <location>
        <begin position="712"/>
        <end position="825"/>
    </location>
</feature>
<evidence type="ECO:0000256" key="2">
    <source>
        <dbReference type="SAM" id="MobiDB-lite"/>
    </source>
</evidence>
<dbReference type="InterPro" id="IPR016186">
    <property type="entry name" value="C-type_lectin-like/link_sf"/>
</dbReference>
<feature type="domain" description="C-type lectin" evidence="3">
    <location>
        <begin position="571"/>
        <end position="682"/>
    </location>
</feature>
<dbReference type="GeneTree" id="ENSGT01150000286973"/>
<dbReference type="PANTHER" id="PTHR22803">
    <property type="entry name" value="MANNOSE, PHOSPHOLIPASE, LECTIN RECEPTOR RELATED"/>
    <property type="match status" value="1"/>
</dbReference>
<dbReference type="PROSITE" id="PS00615">
    <property type="entry name" value="C_TYPE_LECTIN_1"/>
    <property type="match status" value="2"/>
</dbReference>
<feature type="domain" description="C-type lectin" evidence="3">
    <location>
        <begin position="427"/>
        <end position="549"/>
    </location>
</feature>
<dbReference type="Pfam" id="PF00059">
    <property type="entry name" value="Lectin_C"/>
    <property type="match status" value="6"/>
</dbReference>
<dbReference type="InterPro" id="IPR001304">
    <property type="entry name" value="C-type_lectin-like"/>
</dbReference>